<accession>A0ABM5YUV4</accession>
<dbReference type="Proteomes" id="UP000055611">
    <property type="component" value="Chromosome"/>
</dbReference>
<dbReference type="EMBL" id="CP014206">
    <property type="protein sequence ID" value="AMK11209.1"/>
    <property type="molecule type" value="Genomic_DNA"/>
</dbReference>
<evidence type="ECO:0000313" key="1">
    <source>
        <dbReference type="EMBL" id="AMK11209.1"/>
    </source>
</evidence>
<gene>
    <name evidence="1" type="ORF">AWY79_08820</name>
</gene>
<organism evidence="1 2">
    <name type="scientific">Pseudodesulfovibrio indicus</name>
    <dbReference type="NCBI Taxonomy" id="1716143"/>
    <lineage>
        <taxon>Bacteria</taxon>
        <taxon>Pseudomonadati</taxon>
        <taxon>Thermodesulfobacteriota</taxon>
        <taxon>Desulfovibrionia</taxon>
        <taxon>Desulfovibrionales</taxon>
        <taxon>Desulfovibrionaceae</taxon>
    </lineage>
</organism>
<proteinExistence type="predicted"/>
<evidence type="ECO:0000313" key="2">
    <source>
        <dbReference type="Proteomes" id="UP000055611"/>
    </source>
</evidence>
<name>A0ABM5YUV4_9BACT</name>
<keyword evidence="2" id="KW-1185">Reference proteome</keyword>
<sequence>MADNEVPDEPFVLRVVGGVDLIGVEQCEKLCRAEVFFRNNELLPEAAIIKTDESPRFFFMVELSLFLYPDRVHEPCLLSVRFIQVQPGSLELNTIVTPVWGMMMHWGAGQILQGQGRCDAAFLFTGIIATVFSYKCRCHIAWNRFRVFCFGCFETLPV</sequence>
<protein>
    <submittedName>
        <fullName evidence="1">Uncharacterized protein</fullName>
    </submittedName>
</protein>
<reference evidence="1 2" key="1">
    <citation type="journal article" date="2016" name="Front. Microbiol.">
        <title>Genome Sequence of the Piezophilic, Mesophilic Sulfate-Reducing Bacterium Desulfovibrio indicus J2T.</title>
        <authorList>
            <person name="Cao J."/>
            <person name="Maignien L."/>
            <person name="Shao Z."/>
            <person name="Alain K."/>
            <person name="Jebbar M."/>
        </authorList>
    </citation>
    <scope>NUCLEOTIDE SEQUENCE [LARGE SCALE GENOMIC DNA]</scope>
    <source>
        <strain evidence="1 2">J2</strain>
    </source>
</reference>